<keyword evidence="3" id="KW-1185">Reference proteome</keyword>
<organism evidence="2 3">
    <name type="scientific">Spirodela intermedia</name>
    <name type="common">Intermediate duckweed</name>
    <dbReference type="NCBI Taxonomy" id="51605"/>
    <lineage>
        <taxon>Eukaryota</taxon>
        <taxon>Viridiplantae</taxon>
        <taxon>Streptophyta</taxon>
        <taxon>Embryophyta</taxon>
        <taxon>Tracheophyta</taxon>
        <taxon>Spermatophyta</taxon>
        <taxon>Magnoliopsida</taxon>
        <taxon>Liliopsida</taxon>
        <taxon>Araceae</taxon>
        <taxon>Lemnoideae</taxon>
        <taxon>Spirodela</taxon>
    </lineage>
</organism>
<protein>
    <submittedName>
        <fullName evidence="2">Uncharacterized protein</fullName>
    </submittedName>
</protein>
<dbReference type="Proteomes" id="UP001189122">
    <property type="component" value="Unassembled WGS sequence"/>
</dbReference>
<feature type="region of interest" description="Disordered" evidence="1">
    <location>
        <begin position="72"/>
        <end position="128"/>
    </location>
</feature>
<sequence>MWNLTELGISITWMTHEDMQAVLNSQRLSASIRFLCVLEVGIRSIDFRGTPNVLAGIIIHGESRAAQERCKKDVRKDGPSAGLPLALSRKIREPAGGDLSSQSTVAKRCIESHRPIPPKCTRSEYPSR</sequence>
<evidence type="ECO:0000313" key="3">
    <source>
        <dbReference type="Proteomes" id="UP001189122"/>
    </source>
</evidence>
<proteinExistence type="predicted"/>
<accession>A0ABN7E9J9</accession>
<dbReference type="EMBL" id="CACRZD030000108">
    <property type="protein sequence ID" value="CAA6674415.1"/>
    <property type="molecule type" value="Genomic_DNA"/>
</dbReference>
<comment type="caution">
    <text evidence="2">The sequence shown here is derived from an EMBL/GenBank/DDBJ whole genome shotgun (WGS) entry which is preliminary data.</text>
</comment>
<evidence type="ECO:0000256" key="1">
    <source>
        <dbReference type="SAM" id="MobiDB-lite"/>
    </source>
</evidence>
<name>A0ABN7E9J9_SPIIN</name>
<evidence type="ECO:0000313" key="2">
    <source>
        <dbReference type="EMBL" id="CAA6674415.1"/>
    </source>
</evidence>
<gene>
    <name evidence="2" type="ORF">SI7747_UN020773</name>
</gene>
<reference evidence="3" key="1">
    <citation type="journal article" date="2020" name="Sci. Rep.">
        <title>Chromosome-scale genome assembly for the duckweed Spirodela intermedia, integrating cytogenetic maps, PacBio and Oxford Nanopore libraries.</title>
        <authorList>
            <person name="Hoang P.T.N."/>
            <person name="Fiebig A."/>
            <person name="Novak P."/>
            <person name="Macas J."/>
            <person name="Cao H.X."/>
            <person name="Stepanenko A."/>
            <person name="Chen G."/>
            <person name="Borisjuk N."/>
            <person name="Scholz U."/>
            <person name="Schubert I."/>
        </authorList>
    </citation>
    <scope>NUCLEOTIDE SEQUENCE [LARGE SCALE GENOMIC DNA]</scope>
</reference>